<dbReference type="Pfam" id="PF08281">
    <property type="entry name" value="Sigma70_r4_2"/>
    <property type="match status" value="1"/>
</dbReference>
<gene>
    <name evidence="7" type="ORF">DVR12_18350</name>
</gene>
<evidence type="ECO:0000259" key="6">
    <source>
        <dbReference type="Pfam" id="PF08281"/>
    </source>
</evidence>
<dbReference type="PANTHER" id="PTHR43133:SF46">
    <property type="entry name" value="RNA POLYMERASE SIGMA-70 FACTOR ECF SUBFAMILY"/>
    <property type="match status" value="1"/>
</dbReference>
<dbReference type="AlphaFoldDB" id="A0A3E1Y6K7"/>
<dbReference type="InterPro" id="IPR039425">
    <property type="entry name" value="RNA_pol_sigma-70-like"/>
</dbReference>
<comment type="similarity">
    <text evidence="1">Belongs to the sigma-70 factor family. ECF subfamily.</text>
</comment>
<evidence type="ECO:0000313" key="8">
    <source>
        <dbReference type="Proteomes" id="UP000260644"/>
    </source>
</evidence>
<dbReference type="InterPro" id="IPR013324">
    <property type="entry name" value="RNA_pol_sigma_r3/r4-like"/>
</dbReference>
<keyword evidence="3" id="KW-0731">Sigma factor</keyword>
<protein>
    <recommendedName>
        <fullName evidence="9">RNA polymerase sigma-70 factor, ECF subfamily</fullName>
    </recommendedName>
</protein>
<sequence length="173" mass="20284">MEDLLAAIKSGDHSALEQLYDAWHGRLYGYFYKKTSSKYLSEELVQIAFIKLWNSRHQLSTNWPLEVQLLRIMKTSLIDLLRKEVRDAKAYQLYNQHISQVAPTQQTEDFSNEQLQIVEKVMEAMPPVRKKVFHLSRYRGLSHKQIAIELAISPKTVENHITQALKQLRHLLK</sequence>
<dbReference type="GO" id="GO:0003677">
    <property type="term" value="F:DNA binding"/>
    <property type="evidence" value="ECO:0007669"/>
    <property type="project" value="InterPro"/>
</dbReference>
<dbReference type="SUPFAM" id="SSF88659">
    <property type="entry name" value="Sigma3 and sigma4 domains of RNA polymerase sigma factors"/>
    <property type="match status" value="1"/>
</dbReference>
<dbReference type="Gene3D" id="1.10.10.10">
    <property type="entry name" value="Winged helix-like DNA-binding domain superfamily/Winged helix DNA-binding domain"/>
    <property type="match status" value="1"/>
</dbReference>
<dbReference type="InterPro" id="IPR036388">
    <property type="entry name" value="WH-like_DNA-bd_sf"/>
</dbReference>
<feature type="domain" description="RNA polymerase sigma-70 region 2" evidence="5">
    <location>
        <begin position="19"/>
        <end position="85"/>
    </location>
</feature>
<dbReference type="Pfam" id="PF04542">
    <property type="entry name" value="Sigma70_r2"/>
    <property type="match status" value="1"/>
</dbReference>
<evidence type="ECO:0000313" key="7">
    <source>
        <dbReference type="EMBL" id="RFS20528.1"/>
    </source>
</evidence>
<keyword evidence="8" id="KW-1185">Reference proteome</keyword>
<dbReference type="GO" id="GO:0016987">
    <property type="term" value="F:sigma factor activity"/>
    <property type="evidence" value="ECO:0007669"/>
    <property type="project" value="UniProtKB-KW"/>
</dbReference>
<evidence type="ECO:0000256" key="1">
    <source>
        <dbReference type="ARBA" id="ARBA00010641"/>
    </source>
</evidence>
<dbReference type="InterPro" id="IPR007627">
    <property type="entry name" value="RNA_pol_sigma70_r2"/>
</dbReference>
<evidence type="ECO:0008006" key="9">
    <source>
        <dbReference type="Google" id="ProtNLM"/>
    </source>
</evidence>
<reference evidence="7 8" key="1">
    <citation type="submission" date="2018-07" db="EMBL/GenBank/DDBJ databases">
        <title>Chitinophaga K2CV101002-2 sp. nov., isolated from a monsoon evergreen broad-leaved forest soil.</title>
        <authorList>
            <person name="Lv Y."/>
        </authorList>
    </citation>
    <scope>NUCLEOTIDE SEQUENCE [LARGE SCALE GENOMIC DNA]</scope>
    <source>
        <strain evidence="7 8">GDMCC 1.1288</strain>
    </source>
</reference>
<dbReference type="Proteomes" id="UP000260644">
    <property type="component" value="Unassembled WGS sequence"/>
</dbReference>
<evidence type="ECO:0000256" key="4">
    <source>
        <dbReference type="ARBA" id="ARBA00023163"/>
    </source>
</evidence>
<evidence type="ECO:0000256" key="2">
    <source>
        <dbReference type="ARBA" id="ARBA00023015"/>
    </source>
</evidence>
<evidence type="ECO:0000259" key="5">
    <source>
        <dbReference type="Pfam" id="PF04542"/>
    </source>
</evidence>
<dbReference type="PANTHER" id="PTHR43133">
    <property type="entry name" value="RNA POLYMERASE ECF-TYPE SIGMA FACTO"/>
    <property type="match status" value="1"/>
</dbReference>
<feature type="domain" description="RNA polymerase sigma factor 70 region 4 type 2" evidence="6">
    <location>
        <begin position="116"/>
        <end position="168"/>
    </location>
</feature>
<organism evidence="7 8">
    <name type="scientific">Chitinophaga silvatica</name>
    <dbReference type="NCBI Taxonomy" id="2282649"/>
    <lineage>
        <taxon>Bacteria</taxon>
        <taxon>Pseudomonadati</taxon>
        <taxon>Bacteroidota</taxon>
        <taxon>Chitinophagia</taxon>
        <taxon>Chitinophagales</taxon>
        <taxon>Chitinophagaceae</taxon>
        <taxon>Chitinophaga</taxon>
    </lineage>
</organism>
<dbReference type="RefSeq" id="WP_116977248.1">
    <property type="nucleotide sequence ID" value="NZ_QPMM01000010.1"/>
</dbReference>
<proteinExistence type="inferred from homology"/>
<evidence type="ECO:0000256" key="3">
    <source>
        <dbReference type="ARBA" id="ARBA00023082"/>
    </source>
</evidence>
<accession>A0A3E1Y6K7</accession>
<dbReference type="EMBL" id="QPMM01000010">
    <property type="protein sequence ID" value="RFS20528.1"/>
    <property type="molecule type" value="Genomic_DNA"/>
</dbReference>
<dbReference type="InterPro" id="IPR013325">
    <property type="entry name" value="RNA_pol_sigma_r2"/>
</dbReference>
<dbReference type="NCBIfam" id="TIGR02937">
    <property type="entry name" value="sigma70-ECF"/>
    <property type="match status" value="1"/>
</dbReference>
<dbReference type="InterPro" id="IPR014284">
    <property type="entry name" value="RNA_pol_sigma-70_dom"/>
</dbReference>
<dbReference type="GO" id="GO:0006352">
    <property type="term" value="P:DNA-templated transcription initiation"/>
    <property type="evidence" value="ECO:0007669"/>
    <property type="project" value="InterPro"/>
</dbReference>
<name>A0A3E1Y6K7_9BACT</name>
<keyword evidence="4" id="KW-0804">Transcription</keyword>
<dbReference type="InterPro" id="IPR013249">
    <property type="entry name" value="RNA_pol_sigma70_r4_t2"/>
</dbReference>
<dbReference type="SUPFAM" id="SSF88946">
    <property type="entry name" value="Sigma2 domain of RNA polymerase sigma factors"/>
    <property type="match status" value="1"/>
</dbReference>
<keyword evidence="2" id="KW-0805">Transcription regulation</keyword>
<dbReference type="Gene3D" id="1.10.1740.10">
    <property type="match status" value="1"/>
</dbReference>
<comment type="caution">
    <text evidence="7">The sequence shown here is derived from an EMBL/GenBank/DDBJ whole genome shotgun (WGS) entry which is preliminary data.</text>
</comment>
<dbReference type="OrthoDB" id="663247at2"/>